<keyword evidence="10" id="KW-0106">Calcium</keyword>
<evidence type="ECO:0000259" key="16">
    <source>
        <dbReference type="Pfam" id="PF03372"/>
    </source>
</evidence>
<dbReference type="Gene3D" id="3.60.10.10">
    <property type="entry name" value="Endonuclease/exonuclease/phosphatase"/>
    <property type="match status" value="1"/>
</dbReference>
<comment type="similarity">
    <text evidence="4">Belongs to the DNase I family.</text>
</comment>
<protein>
    <submittedName>
        <fullName evidence="17">Deoxyribonuclease-1</fullName>
    </submittedName>
</protein>
<keyword evidence="8" id="KW-0255">Endonuclease</keyword>
<evidence type="ECO:0000256" key="9">
    <source>
        <dbReference type="ARBA" id="ARBA00022801"/>
    </source>
</evidence>
<dbReference type="eggNOG" id="ENOG502QQFT">
    <property type="taxonomic scope" value="Eukaryota"/>
</dbReference>
<evidence type="ECO:0000256" key="4">
    <source>
        <dbReference type="ARBA" id="ARBA00007359"/>
    </source>
</evidence>
<keyword evidence="7" id="KW-0732">Signal</keyword>
<comment type="subcellular location">
    <subcellularLocation>
        <location evidence="3">Secreted</location>
    </subcellularLocation>
</comment>
<dbReference type="GO" id="GO:0005634">
    <property type="term" value="C:nucleus"/>
    <property type="evidence" value="ECO:0007669"/>
    <property type="project" value="TreeGrafter"/>
</dbReference>
<feature type="transmembrane region" description="Helical" evidence="15">
    <location>
        <begin position="53"/>
        <end position="74"/>
    </location>
</feature>
<gene>
    <name evidence="17" type="primary">DNASE1-2</name>
    <name evidence="17" type="ORF">Y1Q_0009295</name>
</gene>
<keyword evidence="15" id="KW-0812">Transmembrane</keyword>
<comment type="cofactor">
    <cofactor evidence="2">
        <name>Mg(2+)</name>
        <dbReference type="ChEBI" id="CHEBI:18420"/>
    </cofactor>
</comment>
<evidence type="ECO:0000256" key="8">
    <source>
        <dbReference type="ARBA" id="ARBA00022759"/>
    </source>
</evidence>
<comment type="caution">
    <text evidence="17">The sequence shown here is derived from an EMBL/GenBank/DDBJ whole genome shotgun (WGS) entry which is preliminary data.</text>
</comment>
<dbReference type="CDD" id="cd10282">
    <property type="entry name" value="DNase1"/>
    <property type="match status" value="1"/>
</dbReference>
<dbReference type="PANTHER" id="PTHR11371:SF29">
    <property type="entry name" value="DEOXYRIBONUCLEASE-1-LIKE 2"/>
    <property type="match status" value="1"/>
</dbReference>
<evidence type="ECO:0000256" key="14">
    <source>
        <dbReference type="SAM" id="MobiDB-lite"/>
    </source>
</evidence>
<keyword evidence="15" id="KW-0472">Membrane</keyword>
<reference evidence="17 18" key="1">
    <citation type="journal article" date="2012" name="Genome Biol.">
        <title>Sequencing three crocodilian genomes to illuminate the evolution of archosaurs and amniotes.</title>
        <authorList>
            <person name="St John J.A."/>
            <person name="Braun E.L."/>
            <person name="Isberg S.R."/>
            <person name="Miles L.G."/>
            <person name="Chong A.Y."/>
            <person name="Gongora J."/>
            <person name="Dalzell P."/>
            <person name="Moran C."/>
            <person name="Bed'hom B."/>
            <person name="Abzhanov A."/>
            <person name="Burgess S.C."/>
            <person name="Cooksey A.M."/>
            <person name="Castoe T.A."/>
            <person name="Crawford N.G."/>
            <person name="Densmore L.D."/>
            <person name="Drew J.C."/>
            <person name="Edwards S.V."/>
            <person name="Faircloth B.C."/>
            <person name="Fujita M.K."/>
            <person name="Greenwold M.J."/>
            <person name="Hoffmann F.G."/>
            <person name="Howard J.M."/>
            <person name="Iguchi T."/>
            <person name="Janes D.E."/>
            <person name="Khan S.Y."/>
            <person name="Kohno S."/>
            <person name="de Koning A.J."/>
            <person name="Lance S.L."/>
            <person name="McCarthy F.M."/>
            <person name="McCormack J.E."/>
            <person name="Merchant M.E."/>
            <person name="Peterson D.G."/>
            <person name="Pollock D.D."/>
            <person name="Pourmand N."/>
            <person name="Raney B.J."/>
            <person name="Roessler K.A."/>
            <person name="Sanford J.R."/>
            <person name="Sawyer R.H."/>
            <person name="Schmidt C.J."/>
            <person name="Triplett E.W."/>
            <person name="Tuberville T.D."/>
            <person name="Venegas-Anaya M."/>
            <person name="Howard J.T."/>
            <person name="Jarvis E.D."/>
            <person name="Guillette L.J.Jr."/>
            <person name="Glenn T.C."/>
            <person name="Green R.E."/>
            <person name="Ray D.A."/>
        </authorList>
    </citation>
    <scope>NUCLEOTIDE SEQUENCE [LARGE SCALE GENOMIC DNA]</scope>
    <source>
        <strain evidence="17">KSC_2009_1</strain>
    </source>
</reference>
<evidence type="ECO:0000256" key="10">
    <source>
        <dbReference type="ARBA" id="ARBA00022837"/>
    </source>
</evidence>
<evidence type="ECO:0000256" key="12">
    <source>
        <dbReference type="PIRSR" id="PIRSR000988-1"/>
    </source>
</evidence>
<keyword evidence="6" id="KW-0540">Nuclease</keyword>
<evidence type="ECO:0000256" key="5">
    <source>
        <dbReference type="ARBA" id="ARBA00022525"/>
    </source>
</evidence>
<dbReference type="AlphaFoldDB" id="A0A151NGL1"/>
<evidence type="ECO:0000256" key="2">
    <source>
        <dbReference type="ARBA" id="ARBA00001946"/>
    </source>
</evidence>
<keyword evidence="11 13" id="KW-1015">Disulfide bond</keyword>
<dbReference type="PIRSF" id="PIRSF000988">
    <property type="entry name" value="DNase_I_euk"/>
    <property type="match status" value="1"/>
</dbReference>
<dbReference type="EMBL" id="AKHW03003035">
    <property type="protein sequence ID" value="KYO35951.1"/>
    <property type="molecule type" value="Genomic_DNA"/>
</dbReference>
<dbReference type="PANTHER" id="PTHR11371">
    <property type="entry name" value="DEOXYRIBONUCLEASE"/>
    <property type="match status" value="1"/>
</dbReference>
<accession>A0A151NGL1</accession>
<dbReference type="InterPro" id="IPR016202">
    <property type="entry name" value="DNase_I"/>
</dbReference>
<name>A0A151NGL1_ALLMI</name>
<dbReference type="InterPro" id="IPR005135">
    <property type="entry name" value="Endo/exonuclease/phosphatase"/>
</dbReference>
<feature type="disulfide bond" description="Essential for enzymatic activity" evidence="13">
    <location>
        <begin position="237"/>
        <end position="273"/>
    </location>
</feature>
<dbReference type="SUPFAM" id="SSF56219">
    <property type="entry name" value="DNase I-like"/>
    <property type="match status" value="1"/>
</dbReference>
<proteinExistence type="inferred from homology"/>
<dbReference type="FunFam" id="3.60.10.10:FF:000047">
    <property type="entry name" value="Deoxyribonuclease"/>
    <property type="match status" value="1"/>
</dbReference>
<keyword evidence="9" id="KW-0378">Hydrolase</keyword>
<dbReference type="GO" id="GO:0003677">
    <property type="term" value="F:DNA binding"/>
    <property type="evidence" value="ECO:0007669"/>
    <property type="project" value="TreeGrafter"/>
</dbReference>
<dbReference type="PROSITE" id="PS00918">
    <property type="entry name" value="DNASE_I_2"/>
    <property type="match status" value="1"/>
</dbReference>
<evidence type="ECO:0000313" key="17">
    <source>
        <dbReference type="EMBL" id="KYO35951.1"/>
    </source>
</evidence>
<feature type="compositionally biased region" description="Basic and acidic residues" evidence="14">
    <location>
        <begin position="9"/>
        <end position="27"/>
    </location>
</feature>
<feature type="active site" evidence="12">
    <location>
        <position position="198"/>
    </location>
</feature>
<evidence type="ECO:0000256" key="1">
    <source>
        <dbReference type="ARBA" id="ARBA00001913"/>
    </source>
</evidence>
<dbReference type="PRINTS" id="PR00130">
    <property type="entry name" value="DNASEI"/>
</dbReference>
<evidence type="ECO:0000313" key="18">
    <source>
        <dbReference type="Proteomes" id="UP000050525"/>
    </source>
</evidence>
<sequence>MGEESGDESQGRGRQSETRRTSAEFRRAELPCPGPQTCPFSWKLNSQMGVRKLVLPLLSVASLLHIAATLRISAFNIQAFGDSKLSNETAADIIINILSRYDIALVQEVRDSDLSAVTKLVDQLNSMTMDAYSYERSKPLGRESYKEMYLFIYRKEVVSVVDRYQYEDPEDIFSREPFIMKFSSPYLKVKEFVLVPLHTCPHTAVTEIDALYDVYLDVIDKWETDDIMFLGDFNADCSYVKEGDWEHIRLRTSEVFKWLIPDDADTTVGKSDCAYDRIVVCGSKLRKSIVPKSATVYNFQRAFKLEQAEALAVSDHFPVELTLKTH</sequence>
<keyword evidence="15" id="KW-1133">Transmembrane helix</keyword>
<dbReference type="GO" id="GO:0006308">
    <property type="term" value="P:DNA catabolic process"/>
    <property type="evidence" value="ECO:0007669"/>
    <property type="project" value="InterPro"/>
</dbReference>
<evidence type="ECO:0000256" key="7">
    <source>
        <dbReference type="ARBA" id="ARBA00022729"/>
    </source>
</evidence>
<evidence type="ECO:0000256" key="13">
    <source>
        <dbReference type="PIRSR" id="PIRSR000988-2"/>
    </source>
</evidence>
<feature type="region of interest" description="Disordered" evidence="14">
    <location>
        <begin position="1"/>
        <end position="27"/>
    </location>
</feature>
<evidence type="ECO:0000256" key="6">
    <source>
        <dbReference type="ARBA" id="ARBA00022722"/>
    </source>
</evidence>
<dbReference type="Pfam" id="PF03372">
    <property type="entry name" value="Exo_endo_phos"/>
    <property type="match status" value="1"/>
</dbReference>
<dbReference type="GO" id="GO:0005576">
    <property type="term" value="C:extracellular region"/>
    <property type="evidence" value="ECO:0007669"/>
    <property type="project" value="UniProtKB-SubCell"/>
</dbReference>
<dbReference type="InterPro" id="IPR036691">
    <property type="entry name" value="Endo/exonu/phosph_ase_sf"/>
</dbReference>
<dbReference type="Proteomes" id="UP000050525">
    <property type="component" value="Unassembled WGS sequence"/>
</dbReference>
<keyword evidence="5" id="KW-0964">Secreted</keyword>
<evidence type="ECO:0000256" key="11">
    <source>
        <dbReference type="ARBA" id="ARBA00023157"/>
    </source>
</evidence>
<feature type="active site" evidence="12">
    <location>
        <position position="147"/>
    </location>
</feature>
<evidence type="ECO:0000256" key="15">
    <source>
        <dbReference type="SAM" id="Phobius"/>
    </source>
</evidence>
<evidence type="ECO:0000256" key="3">
    <source>
        <dbReference type="ARBA" id="ARBA00004613"/>
    </source>
</evidence>
<dbReference type="InterPro" id="IPR033125">
    <property type="entry name" value="DNASE_I_2"/>
</dbReference>
<dbReference type="GO" id="GO:0004530">
    <property type="term" value="F:deoxyribonuclease I activity"/>
    <property type="evidence" value="ECO:0007669"/>
    <property type="project" value="TreeGrafter"/>
</dbReference>
<comment type="cofactor">
    <cofactor evidence="1">
        <name>Ca(2+)</name>
        <dbReference type="ChEBI" id="CHEBI:29108"/>
    </cofactor>
</comment>
<feature type="domain" description="Endonuclease/exonuclease/phosphatase" evidence="16">
    <location>
        <begin position="75"/>
        <end position="316"/>
    </location>
</feature>
<organism evidence="17 18">
    <name type="scientific">Alligator mississippiensis</name>
    <name type="common">American alligator</name>
    <dbReference type="NCBI Taxonomy" id="8496"/>
    <lineage>
        <taxon>Eukaryota</taxon>
        <taxon>Metazoa</taxon>
        <taxon>Chordata</taxon>
        <taxon>Craniata</taxon>
        <taxon>Vertebrata</taxon>
        <taxon>Euteleostomi</taxon>
        <taxon>Archelosauria</taxon>
        <taxon>Archosauria</taxon>
        <taxon>Crocodylia</taxon>
        <taxon>Alligatoridae</taxon>
        <taxon>Alligatorinae</taxon>
        <taxon>Alligator</taxon>
    </lineage>
</organism>
<keyword evidence="18" id="KW-1185">Reference proteome</keyword>
<dbReference type="STRING" id="8496.A0A151NGL1"/>
<dbReference type="SMART" id="SM00476">
    <property type="entry name" value="DNaseIc"/>
    <property type="match status" value="1"/>
</dbReference>